<protein>
    <submittedName>
        <fullName evidence="5">Uncharacterized protein</fullName>
    </submittedName>
</protein>
<dbReference type="Proteomes" id="UP001177140">
    <property type="component" value="Unassembled WGS sequence"/>
</dbReference>
<dbReference type="EMBL" id="JAJJMA010311969">
    <property type="protein sequence ID" value="MCL7049098.1"/>
    <property type="molecule type" value="Genomic_DNA"/>
</dbReference>
<comment type="similarity">
    <text evidence="1">Belongs to the Ole e I family.</text>
</comment>
<proteinExistence type="inferred from homology"/>
<dbReference type="AlphaFoldDB" id="A0AA41VX82"/>
<sequence length="166" mass="17737">MASSAMKFLVLFAICVLPALVSATARPVKTPLTVCGKVYCDTCKAGFETSATTFIPGAKVMLECRDRKTMQVHYTANAVTDSTGSYEITVDYDHGDHLCEAALVSSPDASCAKFAPGRDRSVVILTSNNGVASTVRYANNMGFMADQPMSGCAQVLQQYLEADEDV</sequence>
<evidence type="ECO:0000256" key="2">
    <source>
        <dbReference type="ARBA" id="ARBA00023157"/>
    </source>
</evidence>
<evidence type="ECO:0000313" key="4">
    <source>
        <dbReference type="EMBL" id="MCL7021764.1"/>
    </source>
</evidence>
<organism evidence="5 6">
    <name type="scientific">Papaver nudicaule</name>
    <name type="common">Iceland poppy</name>
    <dbReference type="NCBI Taxonomy" id="74823"/>
    <lineage>
        <taxon>Eukaryota</taxon>
        <taxon>Viridiplantae</taxon>
        <taxon>Streptophyta</taxon>
        <taxon>Embryophyta</taxon>
        <taxon>Tracheophyta</taxon>
        <taxon>Spermatophyta</taxon>
        <taxon>Magnoliopsida</taxon>
        <taxon>Ranunculales</taxon>
        <taxon>Papaveraceae</taxon>
        <taxon>Papaveroideae</taxon>
        <taxon>Papaver</taxon>
    </lineage>
</organism>
<evidence type="ECO:0000313" key="5">
    <source>
        <dbReference type="EMBL" id="MCL7049098.1"/>
    </source>
</evidence>
<comment type="caution">
    <text evidence="5">The sequence shown here is derived from an EMBL/GenBank/DDBJ whole genome shotgun (WGS) entry which is preliminary data.</text>
</comment>
<dbReference type="PANTHER" id="PTHR31614:SF5">
    <property type="entry name" value="ALLERGEN-LIKE PROTEIN BRSN20"/>
    <property type="match status" value="1"/>
</dbReference>
<evidence type="ECO:0000256" key="1">
    <source>
        <dbReference type="ARBA" id="ARBA00010049"/>
    </source>
</evidence>
<dbReference type="InterPro" id="IPR006041">
    <property type="entry name" value="Pollen_Ole_e1_allergen"/>
</dbReference>
<accession>A0AA41VX82</accession>
<evidence type="ECO:0000313" key="6">
    <source>
        <dbReference type="Proteomes" id="UP001177140"/>
    </source>
</evidence>
<keyword evidence="3" id="KW-0732">Signal</keyword>
<feature type="signal peptide" evidence="3">
    <location>
        <begin position="1"/>
        <end position="23"/>
    </location>
</feature>
<evidence type="ECO:0000256" key="3">
    <source>
        <dbReference type="SAM" id="SignalP"/>
    </source>
</evidence>
<name>A0AA41VX82_PAPNU</name>
<dbReference type="PANTHER" id="PTHR31614">
    <property type="entry name" value="PROTEIN DOWNSTREAM OF FLC-RELATED"/>
    <property type="match status" value="1"/>
</dbReference>
<reference evidence="5" key="1">
    <citation type="submission" date="2022-03" db="EMBL/GenBank/DDBJ databases">
        <title>A functionally conserved STORR gene fusion in Papaver species that diverged 16.8 million years ago.</title>
        <authorList>
            <person name="Catania T."/>
        </authorList>
    </citation>
    <scope>NUCLEOTIDE SEQUENCE</scope>
    <source>
        <strain evidence="5">S-191538</strain>
    </source>
</reference>
<keyword evidence="6" id="KW-1185">Reference proteome</keyword>
<dbReference type="EMBL" id="JAJJMA010004539">
    <property type="protein sequence ID" value="MCL7021764.1"/>
    <property type="molecule type" value="Genomic_DNA"/>
</dbReference>
<gene>
    <name evidence="4" type="ORF">MKW94_009463</name>
    <name evidence="5" type="ORF">MKW94_018088</name>
</gene>
<keyword evidence="2" id="KW-1015">Disulfide bond</keyword>
<dbReference type="Pfam" id="PF01190">
    <property type="entry name" value="Pollen_Ole_e_1"/>
    <property type="match status" value="1"/>
</dbReference>
<feature type="chain" id="PRO_5041589220" evidence="3">
    <location>
        <begin position="24"/>
        <end position="166"/>
    </location>
</feature>